<feature type="transmembrane region" description="Helical" evidence="1">
    <location>
        <begin position="6"/>
        <end position="29"/>
    </location>
</feature>
<keyword evidence="3" id="KW-1185">Reference proteome</keyword>
<dbReference type="InterPro" id="IPR032479">
    <property type="entry name" value="DUF5058"/>
</dbReference>
<dbReference type="AlphaFoldDB" id="A0A949JZN5"/>
<feature type="transmembrane region" description="Helical" evidence="1">
    <location>
        <begin position="120"/>
        <end position="140"/>
    </location>
</feature>
<sequence length="240" mass="26314">MNFNPNSSFLFVLAALVILFVIAQSVFFLIRGLRRAKEIGMDMKQIRKIIVSTAVFTIAPAVSILLGVVTLSKFLGLPLPWVRLSVVGAITYELPAATSTATVFGLSLAETITDPKVYSAIAWVMTLGIMPSIILVPLLIRKIQKGLVSMKNKDSRWSDIFSTALFLGMISAFLGMVFSDIRNGLAGWIPIFVLLFSALLMGVCGLCVKKFRMKWLENYALPVSMLGAMAFACVITPWII</sequence>
<gene>
    <name evidence="2" type="ORF">KTH89_16645</name>
</gene>
<name>A0A949JZN5_9FIRM</name>
<reference evidence="2" key="1">
    <citation type="submission" date="2021-06" db="EMBL/GenBank/DDBJ databases">
        <title>Description of novel taxa of the family Lachnospiraceae.</title>
        <authorList>
            <person name="Chaplin A.V."/>
            <person name="Sokolova S.R."/>
            <person name="Pikina A.P."/>
            <person name="Korzhanova M."/>
            <person name="Belova V."/>
            <person name="Korostin D."/>
            <person name="Efimov B.A."/>
        </authorList>
    </citation>
    <scope>NUCLEOTIDE SEQUENCE</scope>
    <source>
        <strain evidence="2">ASD5720</strain>
    </source>
</reference>
<evidence type="ECO:0000313" key="3">
    <source>
        <dbReference type="Proteomes" id="UP000712157"/>
    </source>
</evidence>
<keyword evidence="1" id="KW-0812">Transmembrane</keyword>
<accession>A0A949JZN5</accession>
<feature type="transmembrane region" description="Helical" evidence="1">
    <location>
        <begin position="185"/>
        <end position="207"/>
    </location>
</feature>
<protein>
    <submittedName>
        <fullName evidence="2">DUF5058 family protein</fullName>
    </submittedName>
</protein>
<organism evidence="2 3">
    <name type="scientific">Diplocloster agilis</name>
    <dbReference type="NCBI Taxonomy" id="2850323"/>
    <lineage>
        <taxon>Bacteria</taxon>
        <taxon>Bacillati</taxon>
        <taxon>Bacillota</taxon>
        <taxon>Clostridia</taxon>
        <taxon>Lachnospirales</taxon>
        <taxon>Lachnospiraceae</taxon>
        <taxon>Diplocloster</taxon>
    </lineage>
</organism>
<evidence type="ECO:0000256" key="1">
    <source>
        <dbReference type="SAM" id="Phobius"/>
    </source>
</evidence>
<dbReference type="EMBL" id="JAHQCW010000030">
    <property type="protein sequence ID" value="MBU9738173.1"/>
    <property type="molecule type" value="Genomic_DNA"/>
</dbReference>
<feature type="transmembrane region" description="Helical" evidence="1">
    <location>
        <begin position="49"/>
        <end position="71"/>
    </location>
</feature>
<keyword evidence="1" id="KW-0472">Membrane</keyword>
<feature type="transmembrane region" description="Helical" evidence="1">
    <location>
        <begin position="219"/>
        <end position="239"/>
    </location>
</feature>
<comment type="caution">
    <text evidence="2">The sequence shown here is derived from an EMBL/GenBank/DDBJ whole genome shotgun (WGS) entry which is preliminary data.</text>
</comment>
<dbReference type="RefSeq" id="WP_238722448.1">
    <property type="nucleotide sequence ID" value="NZ_JAHQCW010000030.1"/>
</dbReference>
<dbReference type="Pfam" id="PF16481">
    <property type="entry name" value="DUF5058"/>
    <property type="match status" value="1"/>
</dbReference>
<evidence type="ECO:0000313" key="2">
    <source>
        <dbReference type="EMBL" id="MBU9738173.1"/>
    </source>
</evidence>
<proteinExistence type="predicted"/>
<keyword evidence="1" id="KW-1133">Transmembrane helix</keyword>
<dbReference type="Proteomes" id="UP000712157">
    <property type="component" value="Unassembled WGS sequence"/>
</dbReference>
<feature type="transmembrane region" description="Helical" evidence="1">
    <location>
        <begin position="160"/>
        <end position="179"/>
    </location>
</feature>